<reference evidence="10" key="3">
    <citation type="submission" date="2025-09" db="UniProtKB">
        <authorList>
            <consortium name="Ensembl"/>
        </authorList>
    </citation>
    <scope>IDENTIFICATION</scope>
</reference>
<dbReference type="FunFam" id="2.10.70.10:FF:000011">
    <property type="entry name" value="CUB and sushi domain-containing protein 3 isoform A"/>
    <property type="match status" value="3"/>
</dbReference>
<dbReference type="HOGENOM" id="CLU_015916_0_0_1"/>
<dbReference type="OMA" id="TRICEST"/>
<dbReference type="PANTHER" id="PTHR45656:SF4">
    <property type="entry name" value="PROTEIN CBR-CLEC-78"/>
    <property type="match status" value="1"/>
</dbReference>
<keyword evidence="7" id="KW-0325">Glycoprotein</keyword>
<dbReference type="AlphaFoldDB" id="H3DP58"/>
<feature type="domain" description="Sushi" evidence="9">
    <location>
        <begin position="274"/>
        <end position="331"/>
    </location>
</feature>
<evidence type="ECO:0000256" key="5">
    <source>
        <dbReference type="ARBA" id="ARBA00023136"/>
    </source>
</evidence>
<evidence type="ECO:0000313" key="10">
    <source>
        <dbReference type="Ensembl" id="ENSTNIP00000022307.1"/>
    </source>
</evidence>
<dbReference type="GO" id="GO:0016020">
    <property type="term" value="C:membrane"/>
    <property type="evidence" value="ECO:0007669"/>
    <property type="project" value="UniProtKB-SubCell"/>
</dbReference>
<keyword evidence="3" id="KW-0732">Signal</keyword>
<evidence type="ECO:0000256" key="7">
    <source>
        <dbReference type="ARBA" id="ARBA00023180"/>
    </source>
</evidence>
<evidence type="ECO:0000256" key="3">
    <source>
        <dbReference type="ARBA" id="ARBA00022729"/>
    </source>
</evidence>
<evidence type="ECO:0000256" key="1">
    <source>
        <dbReference type="ARBA" id="ARBA00004370"/>
    </source>
</evidence>
<feature type="domain" description="Sushi" evidence="9">
    <location>
        <begin position="211"/>
        <end position="266"/>
    </location>
</feature>
<dbReference type="Ensembl" id="ENSTNIT00000022546.1">
    <property type="protein sequence ID" value="ENSTNIP00000022307.1"/>
    <property type="gene ID" value="ENSTNIG00000019113.1"/>
</dbReference>
<evidence type="ECO:0000256" key="6">
    <source>
        <dbReference type="ARBA" id="ARBA00023157"/>
    </source>
</evidence>
<feature type="disulfide bond" evidence="8">
    <location>
        <begin position="486"/>
        <end position="513"/>
    </location>
</feature>
<name>H3DP58_TETNG</name>
<feature type="domain" description="Sushi" evidence="9">
    <location>
        <begin position="395"/>
        <end position="456"/>
    </location>
</feature>
<evidence type="ECO:0000256" key="4">
    <source>
        <dbReference type="ARBA" id="ARBA00022737"/>
    </source>
</evidence>
<feature type="domain" description="Sushi" evidence="9">
    <location>
        <begin position="516"/>
        <end position="576"/>
    </location>
</feature>
<feature type="domain" description="Sushi" evidence="9">
    <location>
        <begin position="10"/>
        <end position="72"/>
    </location>
</feature>
<feature type="disulfide bond" evidence="8">
    <location>
        <begin position="671"/>
        <end position="698"/>
    </location>
</feature>
<dbReference type="FunFam" id="2.10.70.10:FF:000002">
    <property type="entry name" value="CUB and Sushi multiple domains 3"/>
    <property type="match status" value="2"/>
</dbReference>
<feature type="domain" description="Sushi" evidence="9">
    <location>
        <begin position="77"/>
        <end position="138"/>
    </location>
</feature>
<dbReference type="PROSITE" id="PS50923">
    <property type="entry name" value="SUSHI"/>
    <property type="match status" value="13"/>
</dbReference>
<evidence type="ECO:0000256" key="8">
    <source>
        <dbReference type="PROSITE-ProRule" id="PRU00302"/>
    </source>
</evidence>
<comment type="subcellular location">
    <subcellularLocation>
        <location evidence="1">Membrane</location>
    </subcellularLocation>
</comment>
<feature type="disulfide bond" evidence="8">
    <location>
        <begin position="427"/>
        <end position="454"/>
    </location>
</feature>
<organism evidence="10 11">
    <name type="scientific">Tetraodon nigroviridis</name>
    <name type="common">Spotted green pufferfish</name>
    <name type="synonym">Chelonodon nigroviridis</name>
    <dbReference type="NCBI Taxonomy" id="99883"/>
    <lineage>
        <taxon>Eukaryota</taxon>
        <taxon>Metazoa</taxon>
        <taxon>Chordata</taxon>
        <taxon>Craniata</taxon>
        <taxon>Vertebrata</taxon>
        <taxon>Euteleostomi</taxon>
        <taxon>Actinopterygii</taxon>
        <taxon>Neopterygii</taxon>
        <taxon>Teleostei</taxon>
        <taxon>Neoteleostei</taxon>
        <taxon>Acanthomorphata</taxon>
        <taxon>Eupercaria</taxon>
        <taxon>Tetraodontiformes</taxon>
        <taxon>Tetradontoidea</taxon>
        <taxon>Tetraodontidae</taxon>
        <taxon>Tetraodon</taxon>
    </lineage>
</organism>
<dbReference type="SUPFAM" id="SSF57535">
    <property type="entry name" value="Complement control module/SCR domain"/>
    <property type="match status" value="13"/>
</dbReference>
<feature type="domain" description="Sushi" evidence="9">
    <location>
        <begin position="758"/>
        <end position="815"/>
    </location>
</feature>
<feature type="domain" description="Sushi" evidence="9">
    <location>
        <begin position="146"/>
        <end position="210"/>
    </location>
</feature>
<dbReference type="InParanoid" id="H3DP58"/>
<reference evidence="10" key="2">
    <citation type="submission" date="2025-08" db="UniProtKB">
        <authorList>
            <consortium name="Ensembl"/>
        </authorList>
    </citation>
    <scope>IDENTIFICATION</scope>
</reference>
<keyword evidence="2 8" id="KW-0768">Sushi</keyword>
<feature type="disulfide bond" evidence="8">
    <location>
        <begin position="786"/>
        <end position="813"/>
    </location>
</feature>
<dbReference type="Proteomes" id="UP000007303">
    <property type="component" value="Unassembled WGS sequence"/>
</dbReference>
<keyword evidence="4" id="KW-0677">Repeat</keyword>
<dbReference type="SMART" id="SM00032">
    <property type="entry name" value="CCP"/>
    <property type="match status" value="13"/>
</dbReference>
<sequence>SLISPFIVAMYCSTPDSPQHGFVVSQTGGHLNSVVRWACDRGYKLIGKDTAVCKKTTYGYYTWDAPIPACQGEDAFKSCGAPSAPVNGGVLATDYSVGTRVTYFCNSGYRLSSKELTTTVCQPDSTWSNHNKIPRCIGKKSMRIVNTCPSLSSFSLDHGKWRIVNGSHYEYGTKIIFTCNPGYHRVGPAHIQCLANGAWSWRNERPRCRIISCGDPPTPPNGKKIGTQNTFGASAIFSCNPGYVLSGSTVRECLLSGLWKYCTCFFLPNCSTAGHCGVPEQIVNGQVIGENFGYRDTVVYQCNPGFRLIGSSVRLCQQDHSWSGLLPVCISLTWTAVTCGHPGSPIYGRTIGDGFNYNDVVRFSCNKGYTMEGPSTAQCQTNRQWSQQPPTCRVVNCTDPGIPANSIRESKIEHGNFTFGSVVFYDCNPGYYLFGSSVLTCLPLGHWDKPLPECIGTELFLCQSTINSLTSSTQKNFLAESIVYSCMEGYLLTGSITRQCLANGTWSGTAPNCTMITCGDPGVPANGLKVGDDFTVGHNVTFTCQPGYAMMGGNNPVTRTCTNNSTWSGTLPTCQDTRYVTGGHFAHTKVDNRWNVTCPFFLNDWVKLKMKQFFVGICQHGCAPVGVNIQHNWERKGLACSVVTCPPPPPIANALLEGLVFEWGTSVTYRCLPGYEHSFPAVLTCAGNGTWRGDLPQCLRETCLHSTHSLLELVSHCRAQTCDKSSRFPQQITGGGKRKNQSGSAGVPLLHSPVCCSKFCGNPGIPARGQREGRSFIFRSVVTFSCFAPNVLVGSSTRLCQEDGAWSGSQPRCIVREPTSTTCENPGTPEHGFMNYTTGFKVGSRVDFQCQQGHLLQGSTNRLCLPDLTWTGVQPTCIRECCSPRKGTANTGHSVTNNAPLSMPTLSTLHSDEAFCTQIKCLFVCADQFASAPSPAHSCKQPRSPANADVVGIDLPAYGYILVYTCQPGYFLSGGSEHRVCRSDGSWTGKVPVCRGSWLA</sequence>
<keyword evidence="6 8" id="KW-1015">Disulfide bond</keyword>
<evidence type="ECO:0000313" key="11">
    <source>
        <dbReference type="Proteomes" id="UP000007303"/>
    </source>
</evidence>
<dbReference type="CDD" id="cd00033">
    <property type="entry name" value="CCP"/>
    <property type="match status" value="13"/>
</dbReference>
<keyword evidence="11" id="KW-1185">Reference proteome</keyword>
<dbReference type="InterPro" id="IPR051277">
    <property type="entry name" value="SEZ6_CSMD_C4BPB_Regulators"/>
</dbReference>
<feature type="disulfide bond" evidence="8">
    <location>
        <begin position="302"/>
        <end position="329"/>
    </location>
</feature>
<feature type="domain" description="Sushi" evidence="9">
    <location>
        <begin position="937"/>
        <end position="996"/>
    </location>
</feature>
<dbReference type="STRING" id="99883.ENSTNIP00000022307"/>
<feature type="domain" description="Sushi" evidence="9">
    <location>
        <begin position="821"/>
        <end position="879"/>
    </location>
</feature>
<feature type="domain" description="Sushi" evidence="9">
    <location>
        <begin position="460"/>
        <end position="515"/>
    </location>
</feature>
<evidence type="ECO:0000256" key="2">
    <source>
        <dbReference type="ARBA" id="ARBA00022659"/>
    </source>
</evidence>
<protein>
    <recommendedName>
        <fullName evidence="9">Sushi domain-containing protein</fullName>
    </recommendedName>
</protein>
<proteinExistence type="predicted"/>
<evidence type="ECO:0000259" key="9">
    <source>
        <dbReference type="PROSITE" id="PS50923"/>
    </source>
</evidence>
<feature type="disulfide bond" evidence="8">
    <location>
        <begin position="518"/>
        <end position="561"/>
    </location>
</feature>
<reference evidence="11" key="1">
    <citation type="journal article" date="2004" name="Nature">
        <title>Genome duplication in the teleost fish Tetraodon nigroviridis reveals the early vertebrate proto-karyotype.</title>
        <authorList>
            <person name="Jaillon O."/>
            <person name="Aury J.-M."/>
            <person name="Brunet F."/>
            <person name="Petit J.-L."/>
            <person name="Stange-Thomann N."/>
            <person name="Mauceli E."/>
            <person name="Bouneau L."/>
            <person name="Fischer C."/>
            <person name="Ozouf-Costaz C."/>
            <person name="Bernot A."/>
            <person name="Nicaud S."/>
            <person name="Jaffe D."/>
            <person name="Fisher S."/>
            <person name="Lutfalla G."/>
            <person name="Dossat C."/>
            <person name="Segurens B."/>
            <person name="Dasilva C."/>
            <person name="Salanoubat M."/>
            <person name="Levy M."/>
            <person name="Boudet N."/>
            <person name="Castellano S."/>
            <person name="Anthouard V."/>
            <person name="Jubin C."/>
            <person name="Castelli V."/>
            <person name="Katinka M."/>
            <person name="Vacherie B."/>
            <person name="Biemont C."/>
            <person name="Skalli Z."/>
            <person name="Cattolico L."/>
            <person name="Poulain J."/>
            <person name="De Berardinis V."/>
            <person name="Cruaud C."/>
            <person name="Duprat S."/>
            <person name="Brottier P."/>
            <person name="Coutanceau J.-P."/>
            <person name="Gouzy J."/>
            <person name="Parra G."/>
            <person name="Lardier G."/>
            <person name="Chapple C."/>
            <person name="McKernan K.J."/>
            <person name="McEwan P."/>
            <person name="Bosak S."/>
            <person name="Kellis M."/>
            <person name="Volff J.-N."/>
            <person name="Guigo R."/>
            <person name="Zody M.C."/>
            <person name="Mesirov J."/>
            <person name="Lindblad-Toh K."/>
            <person name="Birren B."/>
            <person name="Nusbaum C."/>
            <person name="Kahn D."/>
            <person name="Robinson-Rechavi M."/>
            <person name="Laudet V."/>
            <person name="Schachter V."/>
            <person name="Quetier F."/>
            <person name="Saurin W."/>
            <person name="Scarpelli C."/>
            <person name="Wincker P."/>
            <person name="Lander E.S."/>
            <person name="Weissenbach J."/>
            <person name="Roest Crollius H."/>
        </authorList>
    </citation>
    <scope>NUCLEOTIDE SEQUENCE [LARGE SCALE GENOMIC DNA]</scope>
</reference>
<dbReference type="InterPro" id="IPR000436">
    <property type="entry name" value="Sushi_SCR_CCP_dom"/>
</dbReference>
<dbReference type="InterPro" id="IPR035976">
    <property type="entry name" value="Sushi/SCR/CCP_sf"/>
</dbReference>
<feature type="disulfide bond" evidence="8">
    <location>
        <begin position="365"/>
        <end position="392"/>
    </location>
</feature>
<feature type="domain" description="Sushi" evidence="9">
    <location>
        <begin position="643"/>
        <end position="700"/>
    </location>
</feature>
<comment type="caution">
    <text evidence="8">Lacks conserved residue(s) required for the propagation of feature annotation.</text>
</comment>
<dbReference type="PANTHER" id="PTHR45656">
    <property type="entry name" value="PROTEIN CBR-CLEC-78"/>
    <property type="match status" value="1"/>
</dbReference>
<dbReference type="Gene3D" id="2.10.70.10">
    <property type="entry name" value="Complement Module, domain 1"/>
    <property type="match status" value="13"/>
</dbReference>
<dbReference type="GeneTree" id="ENSGT00940000155549"/>
<keyword evidence="5" id="KW-0472">Membrane</keyword>
<dbReference type="Pfam" id="PF00084">
    <property type="entry name" value="Sushi"/>
    <property type="match status" value="13"/>
</dbReference>
<feature type="domain" description="Sushi" evidence="9">
    <location>
        <begin position="337"/>
        <end position="394"/>
    </location>
</feature>
<accession>H3DP58</accession>
<feature type="disulfide bond" evidence="8">
    <location>
        <begin position="850"/>
        <end position="877"/>
    </location>
</feature>